<gene>
    <name evidence="3" type="ORF">EC844_13135</name>
</gene>
<dbReference type="GO" id="GO:0016020">
    <property type="term" value="C:membrane"/>
    <property type="evidence" value="ECO:0007669"/>
    <property type="project" value="UniProtKB-SubCell"/>
</dbReference>
<dbReference type="EMBL" id="SLVJ01000031">
    <property type="protein sequence ID" value="TCM60696.1"/>
    <property type="molecule type" value="Genomic_DNA"/>
</dbReference>
<feature type="transmembrane region" description="Helical" evidence="1">
    <location>
        <begin position="227"/>
        <end position="247"/>
    </location>
</feature>
<feature type="transmembrane region" description="Helical" evidence="1">
    <location>
        <begin position="118"/>
        <end position="139"/>
    </location>
</feature>
<evidence type="ECO:0000256" key="1">
    <source>
        <dbReference type="SAM" id="Phobius"/>
    </source>
</evidence>
<accession>A0A4R1XCI9</accession>
<feature type="domain" description="Inositolphosphotransferase Aur1/Ipt1" evidence="2">
    <location>
        <begin position="91"/>
        <end position="260"/>
    </location>
</feature>
<protein>
    <submittedName>
        <fullName evidence="3">PAP2 superfamily protein</fullName>
    </submittedName>
</protein>
<keyword evidence="1" id="KW-0472">Membrane</keyword>
<comment type="caution">
    <text evidence="3">The sequence shown here is derived from an EMBL/GenBank/DDBJ whole genome shotgun (WGS) entry which is preliminary data.</text>
</comment>
<evidence type="ECO:0000259" key="2">
    <source>
        <dbReference type="Pfam" id="PF14378"/>
    </source>
</evidence>
<keyword evidence="4" id="KW-1185">Reference proteome</keyword>
<feature type="transmembrane region" description="Helical" evidence="1">
    <location>
        <begin position="203"/>
        <end position="220"/>
    </location>
</feature>
<dbReference type="Gene3D" id="1.20.144.10">
    <property type="entry name" value="Phosphatidic acid phosphatase type 2/haloperoxidase"/>
    <property type="match status" value="1"/>
</dbReference>
<organism evidence="3 4">
    <name type="scientific">Acinetobacter calcoaceticus</name>
    <dbReference type="NCBI Taxonomy" id="471"/>
    <lineage>
        <taxon>Bacteria</taxon>
        <taxon>Pseudomonadati</taxon>
        <taxon>Pseudomonadota</taxon>
        <taxon>Gammaproteobacteria</taxon>
        <taxon>Moraxellales</taxon>
        <taxon>Moraxellaceae</taxon>
        <taxon>Acinetobacter</taxon>
        <taxon>Acinetobacter calcoaceticus/baumannii complex</taxon>
    </lineage>
</organism>
<feature type="transmembrane region" description="Helical" evidence="1">
    <location>
        <begin position="58"/>
        <end position="82"/>
    </location>
</feature>
<proteinExistence type="predicted"/>
<dbReference type="OrthoDB" id="9775789at2"/>
<dbReference type="AlphaFoldDB" id="A0A4R1XCI9"/>
<dbReference type="InterPro" id="IPR026841">
    <property type="entry name" value="Aur1/Ipt1"/>
</dbReference>
<dbReference type="Pfam" id="PF14378">
    <property type="entry name" value="PAP2_3"/>
    <property type="match status" value="1"/>
</dbReference>
<feature type="transmembrane region" description="Helical" evidence="1">
    <location>
        <begin position="148"/>
        <end position="167"/>
    </location>
</feature>
<evidence type="ECO:0000313" key="4">
    <source>
        <dbReference type="Proteomes" id="UP000294963"/>
    </source>
</evidence>
<name>A0A4R1XCI9_ACICA</name>
<feature type="transmembrane region" description="Helical" evidence="1">
    <location>
        <begin position="32"/>
        <end position="51"/>
    </location>
</feature>
<dbReference type="Proteomes" id="UP000294963">
    <property type="component" value="Unassembled WGS sequence"/>
</dbReference>
<evidence type="ECO:0000313" key="3">
    <source>
        <dbReference type="EMBL" id="TCM60696.1"/>
    </source>
</evidence>
<reference evidence="3 4" key="1">
    <citation type="submission" date="2019-03" db="EMBL/GenBank/DDBJ databases">
        <title>Genomic analyses of the natural microbiome of Caenorhabditis elegans.</title>
        <authorList>
            <person name="Samuel B."/>
        </authorList>
    </citation>
    <scope>NUCLEOTIDE SEQUENCE [LARGE SCALE GENOMIC DNA]</scope>
    <source>
        <strain evidence="3 4">JUb89</strain>
    </source>
</reference>
<keyword evidence="1" id="KW-1133">Transmembrane helix</keyword>
<keyword evidence="1" id="KW-0812">Transmembrane</keyword>
<feature type="transmembrane region" description="Helical" evidence="1">
    <location>
        <begin position="7"/>
        <end position="26"/>
    </location>
</feature>
<sequence>MNLKIASHYLLVLLILIGLAALGIYRSGQLDHIVMLAVVSALWLGCVWIALKKPQWSWFAVLLFLLSWGIFPLMTYIVKYVYQWSADELLHSIDQQIWGGKILPAYFHYEAHPIFSDLISACYFMFYFLVLGSVIYFALKMKQAVGQVFFNGLILLYLLGFIGYLLLPAAGPAFTVLPQQGGGGALTQMITTTVNAGVTGMDVFPSLHTAISIYIVGYLWHSGLRKLSLALLPIIMGTIFATVFLRYHYGIDVLLGMAIGFYVLKRSHADLAEYREQSLASASLAKPPFL</sequence>